<gene>
    <name evidence="6" type="ORF">ZIOFF_055996</name>
</gene>
<keyword evidence="2 4" id="KW-0863">Zinc-finger</keyword>
<dbReference type="Pfam" id="PF04434">
    <property type="entry name" value="SWIM"/>
    <property type="match status" value="1"/>
</dbReference>
<dbReference type="EMBL" id="JACMSC010000015">
    <property type="protein sequence ID" value="KAG6487410.1"/>
    <property type="molecule type" value="Genomic_DNA"/>
</dbReference>
<dbReference type="SMART" id="SM00575">
    <property type="entry name" value="ZnF_PMZ"/>
    <property type="match status" value="1"/>
</dbReference>
<dbReference type="InterPro" id="IPR007527">
    <property type="entry name" value="Znf_SWIM"/>
</dbReference>
<dbReference type="GO" id="GO:0008270">
    <property type="term" value="F:zinc ion binding"/>
    <property type="evidence" value="ECO:0007669"/>
    <property type="project" value="UniProtKB-KW"/>
</dbReference>
<evidence type="ECO:0000259" key="5">
    <source>
        <dbReference type="PROSITE" id="PS50966"/>
    </source>
</evidence>
<dbReference type="PROSITE" id="PS50966">
    <property type="entry name" value="ZF_SWIM"/>
    <property type="match status" value="1"/>
</dbReference>
<sequence length="524" mass="61284">METLRKLERVQSLLSLMEGRGISSGHADTDRFLADFIFFLVVGPSPGMIFDSIDSMFTAYQEHARLKGFSIAKRAAHKVSGEDKSLSVNMKRQLEANDIAGLRPCKNIKLLEVQAGGPENLGCLPKDCRNFIKKRRRLRLGDGDAEAIRKLFITMQLRDRNFFHLMDVDDEGRLCNVLWVHPRSKAAYEEYHDVISFDTTYLVSKYKMPFATFVGINHHGQSILLGCALVTHEDARSFKWLFMNWLEAMGNIHPTAILTDQCESIKIALRDVMPNTIHQFCLWHILSKVPQKFKNVVDFDKSKWAEFVRSHGMEGSEWLKALYDDRESWVPDYLNHTFWAGMISTQRSEGMHAYFDGYVHSMSTLKQFVEQYEIAISNTIQKEFRADHESKSKVMKCISQFEWENQFQRSYTNSIFNLVQKEIMRVLYCHFIPPTEEELIEAVNHVGIEKYKVLERSIVNNWYHKEFTYAVDYRPNGKYISCNCRKFEFKGILCCHILKVMSMKDIHTVNERYLLRRWRKDVPR</sequence>
<dbReference type="PANTHER" id="PTHR47718">
    <property type="entry name" value="OS01G0519700 PROTEIN"/>
    <property type="match status" value="1"/>
</dbReference>
<name>A0A8J5FHC9_ZINOF</name>
<protein>
    <recommendedName>
        <fullName evidence="5">SWIM-type domain-containing protein</fullName>
    </recommendedName>
</protein>
<reference evidence="6 7" key="1">
    <citation type="submission" date="2020-08" db="EMBL/GenBank/DDBJ databases">
        <title>Plant Genome Project.</title>
        <authorList>
            <person name="Zhang R.-G."/>
        </authorList>
    </citation>
    <scope>NUCLEOTIDE SEQUENCE [LARGE SCALE GENOMIC DNA]</scope>
    <source>
        <tissue evidence="6">Rhizome</tissue>
    </source>
</reference>
<proteinExistence type="predicted"/>
<dbReference type="AlphaFoldDB" id="A0A8J5FHC9"/>
<evidence type="ECO:0000256" key="2">
    <source>
        <dbReference type="ARBA" id="ARBA00022771"/>
    </source>
</evidence>
<evidence type="ECO:0000256" key="3">
    <source>
        <dbReference type="ARBA" id="ARBA00022833"/>
    </source>
</evidence>
<keyword evidence="1" id="KW-0479">Metal-binding</keyword>
<comment type="caution">
    <text evidence="6">The sequence shown here is derived from an EMBL/GenBank/DDBJ whole genome shotgun (WGS) entry which is preliminary data.</text>
</comment>
<dbReference type="Pfam" id="PF10551">
    <property type="entry name" value="MULE"/>
    <property type="match status" value="1"/>
</dbReference>
<dbReference type="InterPro" id="IPR006564">
    <property type="entry name" value="Znf_PMZ"/>
</dbReference>
<evidence type="ECO:0000313" key="6">
    <source>
        <dbReference type="EMBL" id="KAG6487410.1"/>
    </source>
</evidence>
<feature type="domain" description="SWIM-type" evidence="5">
    <location>
        <begin position="467"/>
        <end position="505"/>
    </location>
</feature>
<dbReference type="PANTHER" id="PTHR47718:SF13">
    <property type="entry name" value="OS09G0290500 PROTEIN"/>
    <property type="match status" value="1"/>
</dbReference>
<dbReference type="Proteomes" id="UP000734854">
    <property type="component" value="Unassembled WGS sequence"/>
</dbReference>
<evidence type="ECO:0000256" key="4">
    <source>
        <dbReference type="PROSITE-ProRule" id="PRU00325"/>
    </source>
</evidence>
<organism evidence="6 7">
    <name type="scientific">Zingiber officinale</name>
    <name type="common">Ginger</name>
    <name type="synonym">Amomum zingiber</name>
    <dbReference type="NCBI Taxonomy" id="94328"/>
    <lineage>
        <taxon>Eukaryota</taxon>
        <taxon>Viridiplantae</taxon>
        <taxon>Streptophyta</taxon>
        <taxon>Embryophyta</taxon>
        <taxon>Tracheophyta</taxon>
        <taxon>Spermatophyta</taxon>
        <taxon>Magnoliopsida</taxon>
        <taxon>Liliopsida</taxon>
        <taxon>Zingiberales</taxon>
        <taxon>Zingiberaceae</taxon>
        <taxon>Zingiber</taxon>
    </lineage>
</organism>
<evidence type="ECO:0000256" key="1">
    <source>
        <dbReference type="ARBA" id="ARBA00022723"/>
    </source>
</evidence>
<keyword evidence="7" id="KW-1185">Reference proteome</keyword>
<keyword evidence="3" id="KW-0862">Zinc</keyword>
<accession>A0A8J5FHC9</accession>
<evidence type="ECO:0000313" key="7">
    <source>
        <dbReference type="Proteomes" id="UP000734854"/>
    </source>
</evidence>
<dbReference type="InterPro" id="IPR018289">
    <property type="entry name" value="MULE_transposase_dom"/>
</dbReference>